<proteinExistence type="predicted"/>
<dbReference type="Proteomes" id="UP000315440">
    <property type="component" value="Unassembled WGS sequence"/>
</dbReference>
<dbReference type="InterPro" id="IPR036514">
    <property type="entry name" value="SGNH_hydro_sf"/>
</dbReference>
<dbReference type="InterPro" id="IPR051532">
    <property type="entry name" value="Ester_Hydrolysis_Enzymes"/>
</dbReference>
<name>A0A5C5ZGA4_9BACT</name>
<gene>
    <name evidence="2" type="primary">axeA1_2</name>
    <name evidence="2" type="ORF">Mal64_38850</name>
</gene>
<dbReference type="InterPro" id="IPR013830">
    <property type="entry name" value="SGNH_hydro"/>
</dbReference>
<evidence type="ECO:0000259" key="1">
    <source>
        <dbReference type="Pfam" id="PF13472"/>
    </source>
</evidence>
<evidence type="ECO:0000313" key="3">
    <source>
        <dbReference type="Proteomes" id="UP000315440"/>
    </source>
</evidence>
<protein>
    <submittedName>
        <fullName evidence="2">Acetylxylan esterase</fullName>
        <ecNumber evidence="2">3.1.1.72</ecNumber>
    </submittedName>
</protein>
<reference evidence="2 3" key="1">
    <citation type="submission" date="2019-02" db="EMBL/GenBank/DDBJ databases">
        <title>Deep-cultivation of Planctomycetes and their phenomic and genomic characterization uncovers novel biology.</title>
        <authorList>
            <person name="Wiegand S."/>
            <person name="Jogler M."/>
            <person name="Boedeker C."/>
            <person name="Pinto D."/>
            <person name="Vollmers J."/>
            <person name="Rivas-Marin E."/>
            <person name="Kohn T."/>
            <person name="Peeters S.H."/>
            <person name="Heuer A."/>
            <person name="Rast P."/>
            <person name="Oberbeckmann S."/>
            <person name="Bunk B."/>
            <person name="Jeske O."/>
            <person name="Meyerdierks A."/>
            <person name="Storesund J.E."/>
            <person name="Kallscheuer N."/>
            <person name="Luecker S."/>
            <person name="Lage O.M."/>
            <person name="Pohl T."/>
            <person name="Merkel B.J."/>
            <person name="Hornburger P."/>
            <person name="Mueller R.-W."/>
            <person name="Bruemmer F."/>
            <person name="Labrenz M."/>
            <person name="Spormann A.M."/>
            <person name="Op Den Camp H."/>
            <person name="Overmann J."/>
            <person name="Amann R."/>
            <person name="Jetten M.S.M."/>
            <person name="Mascher T."/>
            <person name="Medema M.H."/>
            <person name="Devos D.P."/>
            <person name="Kaster A.-K."/>
            <person name="Ovreas L."/>
            <person name="Rohde M."/>
            <person name="Galperin M.Y."/>
            <person name="Jogler C."/>
        </authorList>
    </citation>
    <scope>NUCLEOTIDE SEQUENCE [LARGE SCALE GENOMIC DNA]</scope>
    <source>
        <strain evidence="2 3">Mal64</strain>
    </source>
</reference>
<evidence type="ECO:0000313" key="2">
    <source>
        <dbReference type="EMBL" id="TWT86145.1"/>
    </source>
</evidence>
<accession>A0A5C5ZGA4</accession>
<dbReference type="EC" id="3.1.1.72" evidence="2"/>
<keyword evidence="3" id="KW-1185">Reference proteome</keyword>
<dbReference type="OrthoDB" id="8727830at2"/>
<keyword evidence="2" id="KW-0378">Hydrolase</keyword>
<dbReference type="AlphaFoldDB" id="A0A5C5ZGA4"/>
<dbReference type="PANTHER" id="PTHR30383:SF5">
    <property type="entry name" value="SGNH HYDROLASE-TYPE ESTERASE DOMAIN-CONTAINING PROTEIN"/>
    <property type="match status" value="1"/>
</dbReference>
<organism evidence="2 3">
    <name type="scientific">Pseudobythopirellula maris</name>
    <dbReference type="NCBI Taxonomy" id="2527991"/>
    <lineage>
        <taxon>Bacteria</taxon>
        <taxon>Pseudomonadati</taxon>
        <taxon>Planctomycetota</taxon>
        <taxon>Planctomycetia</taxon>
        <taxon>Pirellulales</taxon>
        <taxon>Lacipirellulaceae</taxon>
        <taxon>Pseudobythopirellula</taxon>
    </lineage>
</organism>
<comment type="caution">
    <text evidence="2">The sequence shown here is derived from an EMBL/GenBank/DDBJ whole genome shotgun (WGS) entry which is preliminary data.</text>
</comment>
<dbReference type="GO" id="GO:0004622">
    <property type="term" value="F:phosphatidylcholine lysophospholipase activity"/>
    <property type="evidence" value="ECO:0007669"/>
    <property type="project" value="TreeGrafter"/>
</dbReference>
<dbReference type="GO" id="GO:0046555">
    <property type="term" value="F:acetylxylan esterase activity"/>
    <property type="evidence" value="ECO:0007669"/>
    <property type="project" value="UniProtKB-EC"/>
</dbReference>
<dbReference type="SUPFAM" id="SSF52266">
    <property type="entry name" value="SGNH hydrolase"/>
    <property type="match status" value="1"/>
</dbReference>
<dbReference type="PANTHER" id="PTHR30383">
    <property type="entry name" value="THIOESTERASE 1/PROTEASE 1/LYSOPHOSPHOLIPASE L1"/>
    <property type="match status" value="1"/>
</dbReference>
<feature type="domain" description="SGNH hydrolase-type esterase" evidence="1">
    <location>
        <begin position="19"/>
        <end position="197"/>
    </location>
</feature>
<dbReference type="RefSeq" id="WP_146403412.1">
    <property type="nucleotide sequence ID" value="NZ_SJPQ01000006.1"/>
</dbReference>
<dbReference type="Pfam" id="PF13472">
    <property type="entry name" value="Lipase_GDSL_2"/>
    <property type="match status" value="1"/>
</dbReference>
<sequence>MSPAEEAPPQTVQPLRVACVGASLTFGLGLERRREECYPALLQTLLGDGYHVRNFGYCGATASRDSAEPYIKTPSYTAAVRFEPHITVIMLGTNDAQFAHAAARTDTADGLRSLAEEFLAMPGADPHDGATVLLGTSSPVLPTVAEIDGEALAHVVRPTVARVASDLGLPLIDLCTPLADRTDDFPDGLHPNAAATRIIAETVHRALQGELRV</sequence>
<dbReference type="EMBL" id="SJPQ01000006">
    <property type="protein sequence ID" value="TWT86145.1"/>
    <property type="molecule type" value="Genomic_DNA"/>
</dbReference>
<dbReference type="Gene3D" id="3.40.50.1110">
    <property type="entry name" value="SGNH hydrolase"/>
    <property type="match status" value="1"/>
</dbReference>